<keyword evidence="1" id="KW-0732">Signal</keyword>
<dbReference type="PANTHER" id="PTHR21666">
    <property type="entry name" value="PEPTIDASE-RELATED"/>
    <property type="match status" value="1"/>
</dbReference>
<sequence length="192" mass="20338">MRAWVSPATGLARTVIGKRRVAGHSVAALWLVTVMLGGAAPVGATEVGVFGWPLRPRPSVERRFDKPERNWLPGHRGVDLAGSAGQVVLAAGDGIVVFAGVVADKPVVSIDHPGGLRTTYEPVQAQVIVGRRVSRGTPIGTLVAGHEGCPATACLHWGARREASEHGRREYVDPLGLLHEVPVRLKPLEAVL</sequence>
<dbReference type="PANTHER" id="PTHR21666:SF289">
    <property type="entry name" value="L-ALA--D-GLU ENDOPEPTIDASE"/>
    <property type="match status" value="1"/>
</dbReference>
<gene>
    <name evidence="3" type="ORF">GCM10011610_11000</name>
</gene>
<feature type="domain" description="M23ase beta-sheet core" evidence="2">
    <location>
        <begin position="74"/>
        <end position="163"/>
    </location>
</feature>
<evidence type="ECO:0000313" key="4">
    <source>
        <dbReference type="Proteomes" id="UP000658127"/>
    </source>
</evidence>
<dbReference type="Pfam" id="PF01551">
    <property type="entry name" value="Peptidase_M23"/>
    <property type="match status" value="1"/>
</dbReference>
<reference evidence="4" key="1">
    <citation type="journal article" date="2019" name="Int. J. Syst. Evol. Microbiol.">
        <title>The Global Catalogue of Microorganisms (GCM) 10K type strain sequencing project: providing services to taxonomists for standard genome sequencing and annotation.</title>
        <authorList>
            <consortium name="The Broad Institute Genomics Platform"/>
            <consortium name="The Broad Institute Genome Sequencing Center for Infectious Disease"/>
            <person name="Wu L."/>
            <person name="Ma J."/>
        </authorList>
    </citation>
    <scope>NUCLEOTIDE SEQUENCE [LARGE SCALE GENOMIC DNA]</scope>
    <source>
        <strain evidence="4">CGMCC 4.7329</strain>
    </source>
</reference>
<evidence type="ECO:0000259" key="2">
    <source>
        <dbReference type="Pfam" id="PF01551"/>
    </source>
</evidence>
<accession>A0ABQ2K835</accession>
<dbReference type="SUPFAM" id="SSF51261">
    <property type="entry name" value="Duplicated hybrid motif"/>
    <property type="match status" value="1"/>
</dbReference>
<name>A0ABQ2K835_9NOCA</name>
<dbReference type="InterPro" id="IPR016047">
    <property type="entry name" value="M23ase_b-sheet_dom"/>
</dbReference>
<organism evidence="3 4">
    <name type="scientific">Nocardia rhizosphaerihabitans</name>
    <dbReference type="NCBI Taxonomy" id="1691570"/>
    <lineage>
        <taxon>Bacteria</taxon>
        <taxon>Bacillati</taxon>
        <taxon>Actinomycetota</taxon>
        <taxon>Actinomycetes</taxon>
        <taxon>Mycobacteriales</taxon>
        <taxon>Nocardiaceae</taxon>
        <taxon>Nocardia</taxon>
    </lineage>
</organism>
<protein>
    <recommendedName>
        <fullName evidence="2">M23ase beta-sheet core domain-containing protein</fullName>
    </recommendedName>
</protein>
<proteinExistence type="predicted"/>
<evidence type="ECO:0000256" key="1">
    <source>
        <dbReference type="ARBA" id="ARBA00022729"/>
    </source>
</evidence>
<dbReference type="EMBL" id="BMNE01000001">
    <property type="protein sequence ID" value="GGN71141.1"/>
    <property type="molecule type" value="Genomic_DNA"/>
</dbReference>
<keyword evidence="4" id="KW-1185">Reference proteome</keyword>
<dbReference type="InterPro" id="IPR011055">
    <property type="entry name" value="Dup_hybrid_motif"/>
</dbReference>
<comment type="caution">
    <text evidence="3">The sequence shown here is derived from an EMBL/GenBank/DDBJ whole genome shotgun (WGS) entry which is preliminary data.</text>
</comment>
<dbReference type="InterPro" id="IPR050570">
    <property type="entry name" value="Cell_wall_metabolism_enzyme"/>
</dbReference>
<evidence type="ECO:0000313" key="3">
    <source>
        <dbReference type="EMBL" id="GGN71141.1"/>
    </source>
</evidence>
<dbReference type="Gene3D" id="2.70.70.10">
    <property type="entry name" value="Glucose Permease (Domain IIA)"/>
    <property type="match status" value="1"/>
</dbReference>
<dbReference type="CDD" id="cd12797">
    <property type="entry name" value="M23_peptidase"/>
    <property type="match status" value="1"/>
</dbReference>
<dbReference type="Proteomes" id="UP000658127">
    <property type="component" value="Unassembled WGS sequence"/>
</dbReference>